<protein>
    <submittedName>
        <fullName evidence="2">Uncharacterized protein</fullName>
    </submittedName>
</protein>
<dbReference type="OrthoDB" id="7284426at2"/>
<dbReference type="EMBL" id="VTTN01000003">
    <property type="protein sequence ID" value="KAA0596807.1"/>
    <property type="molecule type" value="Genomic_DNA"/>
</dbReference>
<organism evidence="2 3">
    <name type="scientific">Azospirillum lipoferum</name>
    <dbReference type="NCBI Taxonomy" id="193"/>
    <lineage>
        <taxon>Bacteria</taxon>
        <taxon>Pseudomonadati</taxon>
        <taxon>Pseudomonadota</taxon>
        <taxon>Alphaproteobacteria</taxon>
        <taxon>Rhodospirillales</taxon>
        <taxon>Azospirillaceae</taxon>
        <taxon>Azospirillum</taxon>
    </lineage>
</organism>
<gene>
    <name evidence="2" type="ORF">FZ942_10355</name>
</gene>
<feature type="compositionally biased region" description="Basic and acidic residues" evidence="1">
    <location>
        <begin position="45"/>
        <end position="55"/>
    </location>
</feature>
<feature type="compositionally biased region" description="Basic and acidic residues" evidence="1">
    <location>
        <begin position="73"/>
        <end position="83"/>
    </location>
</feature>
<comment type="caution">
    <text evidence="2">The sequence shown here is derived from an EMBL/GenBank/DDBJ whole genome shotgun (WGS) entry which is preliminary data.</text>
</comment>
<proteinExistence type="predicted"/>
<evidence type="ECO:0000313" key="2">
    <source>
        <dbReference type="EMBL" id="KAA0596807.1"/>
    </source>
</evidence>
<sequence>MAPQRGVPLGIAAHHKRRSLSMLTLLRTAALVLPLVAVAACHQEGPAERAGESIDKAGQSVKDAIDPPGPAEKAGRAIDRAVN</sequence>
<evidence type="ECO:0000313" key="3">
    <source>
        <dbReference type="Proteomes" id="UP000324927"/>
    </source>
</evidence>
<evidence type="ECO:0000256" key="1">
    <source>
        <dbReference type="SAM" id="MobiDB-lite"/>
    </source>
</evidence>
<dbReference type="Proteomes" id="UP000324927">
    <property type="component" value="Unassembled WGS sequence"/>
</dbReference>
<feature type="region of interest" description="Disordered" evidence="1">
    <location>
        <begin position="44"/>
        <end position="83"/>
    </location>
</feature>
<accession>A0A5A9GR20</accession>
<reference evidence="2 3" key="1">
    <citation type="submission" date="2019-08" db="EMBL/GenBank/DDBJ databases">
        <authorList>
            <person name="Grouzdev D."/>
            <person name="Tikhonova E."/>
            <person name="Kravchenko I."/>
        </authorList>
    </citation>
    <scope>NUCLEOTIDE SEQUENCE [LARGE SCALE GENOMIC DNA]</scope>
    <source>
        <strain evidence="2 3">59b</strain>
    </source>
</reference>
<keyword evidence="3" id="KW-1185">Reference proteome</keyword>
<name>A0A5A9GR20_AZOLI</name>
<dbReference type="AlphaFoldDB" id="A0A5A9GR20"/>